<dbReference type="Proteomes" id="UP001239462">
    <property type="component" value="Unassembled WGS sequence"/>
</dbReference>
<reference evidence="2 3" key="1">
    <citation type="submission" date="2023-06" db="EMBL/GenBank/DDBJ databases">
        <title>Roseiconus lacunae JC819 isolated from Gulf of Mannar region, Tamil Nadu.</title>
        <authorList>
            <person name="Pk S."/>
            <person name="Ch S."/>
            <person name="Ch V.R."/>
        </authorList>
    </citation>
    <scope>NUCLEOTIDE SEQUENCE [LARGE SCALE GENOMIC DNA]</scope>
    <source>
        <strain evidence="2 3">JC819</strain>
    </source>
</reference>
<evidence type="ECO:0000313" key="3">
    <source>
        <dbReference type="Proteomes" id="UP001239462"/>
    </source>
</evidence>
<feature type="transmembrane region" description="Helical" evidence="1">
    <location>
        <begin position="14"/>
        <end position="36"/>
    </location>
</feature>
<sequence length="48" mass="5337">MVAQIVYTVSPGDIAAGVVVALVLLVAVIYSIGVAIDRHWQRVKRWFR</sequence>
<keyword evidence="1" id="KW-0812">Transmembrane</keyword>
<evidence type="ECO:0000256" key="1">
    <source>
        <dbReference type="SAM" id="Phobius"/>
    </source>
</evidence>
<gene>
    <name evidence="2" type="ORF">QTN89_10920</name>
</gene>
<dbReference type="RefSeq" id="WP_289163520.1">
    <property type="nucleotide sequence ID" value="NZ_CP141221.1"/>
</dbReference>
<protein>
    <submittedName>
        <fullName evidence="2">Uncharacterized protein</fullName>
    </submittedName>
</protein>
<name>A0ABT7PHH1_9BACT</name>
<keyword evidence="1" id="KW-1133">Transmembrane helix</keyword>
<dbReference type="EMBL" id="JASZZN010000007">
    <property type="protein sequence ID" value="MDM4015945.1"/>
    <property type="molecule type" value="Genomic_DNA"/>
</dbReference>
<keyword evidence="1" id="KW-0472">Membrane</keyword>
<proteinExistence type="predicted"/>
<comment type="caution">
    <text evidence="2">The sequence shown here is derived from an EMBL/GenBank/DDBJ whole genome shotgun (WGS) entry which is preliminary data.</text>
</comment>
<accession>A0ABT7PHH1</accession>
<keyword evidence="3" id="KW-1185">Reference proteome</keyword>
<evidence type="ECO:0000313" key="2">
    <source>
        <dbReference type="EMBL" id="MDM4015945.1"/>
    </source>
</evidence>
<organism evidence="2 3">
    <name type="scientific">Roseiconus lacunae</name>
    <dbReference type="NCBI Taxonomy" id="2605694"/>
    <lineage>
        <taxon>Bacteria</taxon>
        <taxon>Pseudomonadati</taxon>
        <taxon>Planctomycetota</taxon>
        <taxon>Planctomycetia</taxon>
        <taxon>Pirellulales</taxon>
        <taxon>Pirellulaceae</taxon>
        <taxon>Roseiconus</taxon>
    </lineage>
</organism>